<accession>A0A0A9ZBA0</accession>
<name>A0A0A9ZBA0_LYGHE</name>
<gene>
    <name evidence="1" type="primary">ADARB1</name>
    <name evidence="1" type="ORF">CM83_102629</name>
</gene>
<reference evidence="1" key="1">
    <citation type="journal article" date="2014" name="PLoS ONE">
        <title>Transcriptome-Based Identification of ABC Transporters in the Western Tarnished Plant Bug Lygus hesperus.</title>
        <authorList>
            <person name="Hull J.J."/>
            <person name="Chaney K."/>
            <person name="Geib S.M."/>
            <person name="Fabrick J.A."/>
            <person name="Brent C.S."/>
            <person name="Walsh D."/>
            <person name="Lavine L.C."/>
        </authorList>
    </citation>
    <scope>NUCLEOTIDE SEQUENCE</scope>
</reference>
<dbReference type="EMBL" id="GBHO01001890">
    <property type="protein sequence ID" value="JAG41714.1"/>
    <property type="molecule type" value="Transcribed_RNA"/>
</dbReference>
<reference evidence="1" key="2">
    <citation type="submission" date="2014-07" db="EMBL/GenBank/DDBJ databases">
        <authorList>
            <person name="Hull J."/>
        </authorList>
    </citation>
    <scope>NUCLEOTIDE SEQUENCE</scope>
</reference>
<proteinExistence type="predicted"/>
<organism evidence="1">
    <name type="scientific">Lygus hesperus</name>
    <name type="common">Western plant bug</name>
    <dbReference type="NCBI Taxonomy" id="30085"/>
    <lineage>
        <taxon>Eukaryota</taxon>
        <taxon>Metazoa</taxon>
        <taxon>Ecdysozoa</taxon>
        <taxon>Arthropoda</taxon>
        <taxon>Hexapoda</taxon>
        <taxon>Insecta</taxon>
        <taxon>Pterygota</taxon>
        <taxon>Neoptera</taxon>
        <taxon>Paraneoptera</taxon>
        <taxon>Hemiptera</taxon>
        <taxon>Heteroptera</taxon>
        <taxon>Panheteroptera</taxon>
        <taxon>Cimicomorpha</taxon>
        <taxon>Miridae</taxon>
        <taxon>Mirini</taxon>
        <taxon>Lygus</taxon>
    </lineage>
</organism>
<dbReference type="AlphaFoldDB" id="A0A0A9ZBA0"/>
<feature type="non-terminal residue" evidence="1">
    <location>
        <position position="126"/>
    </location>
</feature>
<sequence>NYQMDWPSGFSLPKLNQTDCDIKGPSKQDCVMAKARNALVNKALTAMAEVDSFMDLTGNYLSSRARRNVVASFLNYCCEIVAEKNLTPLKDAQRKIAGNTLKNSLLVNDDHTQLINVTSELRTYGR</sequence>
<protein>
    <submittedName>
        <fullName evidence="1">Double-stranded RNA-specific editase 1</fullName>
    </submittedName>
</protein>
<feature type="non-terminal residue" evidence="1">
    <location>
        <position position="1"/>
    </location>
</feature>
<evidence type="ECO:0000313" key="1">
    <source>
        <dbReference type="EMBL" id="JAG41714.1"/>
    </source>
</evidence>